<dbReference type="GO" id="GO:0000160">
    <property type="term" value="P:phosphorelay signal transduction system"/>
    <property type="evidence" value="ECO:0007669"/>
    <property type="project" value="InterPro"/>
</dbReference>
<evidence type="ECO:0000256" key="4">
    <source>
        <dbReference type="PROSITE-ProRule" id="PRU00169"/>
    </source>
</evidence>
<keyword evidence="1" id="KW-0805">Transcription regulation</keyword>
<dbReference type="PRINTS" id="PR00038">
    <property type="entry name" value="HTHLUXR"/>
</dbReference>
<dbReference type="InterPro" id="IPR001789">
    <property type="entry name" value="Sig_transdc_resp-reg_receiver"/>
</dbReference>
<evidence type="ECO:0000259" key="6">
    <source>
        <dbReference type="PROSITE" id="PS50110"/>
    </source>
</evidence>
<feature type="domain" description="Response regulatory" evidence="6">
    <location>
        <begin position="5"/>
        <end position="119"/>
    </location>
</feature>
<dbReference type="SUPFAM" id="SSF52172">
    <property type="entry name" value="CheY-like"/>
    <property type="match status" value="1"/>
</dbReference>
<dbReference type="SUPFAM" id="SSF46894">
    <property type="entry name" value="C-terminal effector domain of the bipartite response regulators"/>
    <property type="match status" value="1"/>
</dbReference>
<sequence>MPEATVHIVDDDPVLRDALVSLCLSDGLAAIGHGDPGGLAQSLRRRSPECVLLDVRLAEQSGLAVQESLRADGNTVPIIFLTGYGTIPMSVRAMRGGAVEFLTKPFIAEVLLAAIRKALAADAVALADRRARDDLSARLATLTPRERDVMRCAIGGLMNKQIAAELGITEITAKVHKRRVMEKMQARSLADLVRMADQLGVAATRQR</sequence>
<dbReference type="PANTHER" id="PTHR44688">
    <property type="entry name" value="DNA-BINDING TRANSCRIPTIONAL ACTIVATOR DEVR_DOSR"/>
    <property type="match status" value="1"/>
</dbReference>
<evidence type="ECO:0000313" key="7">
    <source>
        <dbReference type="EMBL" id="CAA2105369.1"/>
    </source>
</evidence>
<dbReference type="Gene3D" id="1.10.10.10">
    <property type="entry name" value="Winged helix-like DNA-binding domain superfamily/Winged helix DNA-binding domain"/>
    <property type="match status" value="1"/>
</dbReference>
<dbReference type="InterPro" id="IPR000792">
    <property type="entry name" value="Tscrpt_reg_LuxR_C"/>
</dbReference>
<dbReference type="CDD" id="cd06170">
    <property type="entry name" value="LuxR_C_like"/>
    <property type="match status" value="1"/>
</dbReference>
<dbReference type="EMBL" id="LR743504">
    <property type="protein sequence ID" value="CAA2105369.1"/>
    <property type="molecule type" value="Genomic_DNA"/>
</dbReference>
<dbReference type="PANTHER" id="PTHR44688:SF16">
    <property type="entry name" value="DNA-BINDING TRANSCRIPTIONAL ACTIVATOR DEVR_DOSR"/>
    <property type="match status" value="1"/>
</dbReference>
<protein>
    <submittedName>
        <fullName evidence="7">Response regulator protein TodT</fullName>
    </submittedName>
</protein>
<dbReference type="InterPro" id="IPR011006">
    <property type="entry name" value="CheY-like_superfamily"/>
</dbReference>
<proteinExistence type="predicted"/>
<dbReference type="Pfam" id="PF00072">
    <property type="entry name" value="Response_reg"/>
    <property type="match status" value="1"/>
</dbReference>
<dbReference type="Gene3D" id="3.40.50.2300">
    <property type="match status" value="1"/>
</dbReference>
<dbReference type="GO" id="GO:0006355">
    <property type="term" value="P:regulation of DNA-templated transcription"/>
    <property type="evidence" value="ECO:0007669"/>
    <property type="project" value="InterPro"/>
</dbReference>
<dbReference type="InterPro" id="IPR036388">
    <property type="entry name" value="WH-like_DNA-bd_sf"/>
</dbReference>
<keyword evidence="4" id="KW-0597">Phosphoprotein</keyword>
<reference evidence="7" key="1">
    <citation type="submission" date="2019-12" db="EMBL/GenBank/DDBJ databases">
        <authorList>
            <person name="Cremers G."/>
        </authorList>
    </citation>
    <scope>NUCLEOTIDE SEQUENCE</scope>
    <source>
        <strain evidence="7">Mbul1</strain>
    </source>
</reference>
<feature type="domain" description="HTH luxR-type" evidence="5">
    <location>
        <begin position="135"/>
        <end position="200"/>
    </location>
</feature>
<dbReference type="InterPro" id="IPR016032">
    <property type="entry name" value="Sig_transdc_resp-reg_C-effctor"/>
</dbReference>
<accession>A0A679J304</accession>
<dbReference type="SMART" id="SM00421">
    <property type="entry name" value="HTH_LUXR"/>
    <property type="match status" value="1"/>
</dbReference>
<dbReference type="AlphaFoldDB" id="A0A679J304"/>
<dbReference type="SMART" id="SM00448">
    <property type="entry name" value="REC"/>
    <property type="match status" value="1"/>
</dbReference>
<dbReference type="PROSITE" id="PS50043">
    <property type="entry name" value="HTH_LUXR_2"/>
    <property type="match status" value="1"/>
</dbReference>
<keyword evidence="2" id="KW-0238">DNA-binding</keyword>
<evidence type="ECO:0000256" key="3">
    <source>
        <dbReference type="ARBA" id="ARBA00023163"/>
    </source>
</evidence>
<name>A0A679J304_9HYPH</name>
<dbReference type="Pfam" id="PF00196">
    <property type="entry name" value="GerE"/>
    <property type="match status" value="1"/>
</dbReference>
<organism evidence="7">
    <name type="scientific">Methylobacterium bullatum</name>
    <dbReference type="NCBI Taxonomy" id="570505"/>
    <lineage>
        <taxon>Bacteria</taxon>
        <taxon>Pseudomonadati</taxon>
        <taxon>Pseudomonadota</taxon>
        <taxon>Alphaproteobacteria</taxon>
        <taxon>Hyphomicrobiales</taxon>
        <taxon>Methylobacteriaceae</taxon>
        <taxon>Methylobacterium</taxon>
    </lineage>
</organism>
<keyword evidence="3" id="KW-0804">Transcription</keyword>
<dbReference type="GO" id="GO:0003677">
    <property type="term" value="F:DNA binding"/>
    <property type="evidence" value="ECO:0007669"/>
    <property type="project" value="UniProtKB-KW"/>
</dbReference>
<evidence type="ECO:0000259" key="5">
    <source>
        <dbReference type="PROSITE" id="PS50043"/>
    </source>
</evidence>
<evidence type="ECO:0000256" key="2">
    <source>
        <dbReference type="ARBA" id="ARBA00023125"/>
    </source>
</evidence>
<feature type="modified residue" description="4-aspartylphosphate" evidence="4">
    <location>
        <position position="54"/>
    </location>
</feature>
<gene>
    <name evidence="7" type="primary">todT_2</name>
    <name evidence="7" type="ORF">MBUL_03158</name>
</gene>
<evidence type="ECO:0000256" key="1">
    <source>
        <dbReference type="ARBA" id="ARBA00023015"/>
    </source>
</evidence>
<dbReference type="PROSITE" id="PS50110">
    <property type="entry name" value="RESPONSE_REGULATORY"/>
    <property type="match status" value="1"/>
</dbReference>